<dbReference type="AlphaFoldDB" id="A0A6B2G894"/>
<evidence type="ECO:0000256" key="1">
    <source>
        <dbReference type="ARBA" id="ARBA00010290"/>
    </source>
</evidence>
<dbReference type="PROSITE" id="PS51419">
    <property type="entry name" value="RAB"/>
    <property type="match status" value="1"/>
</dbReference>
<protein>
    <recommendedName>
        <fullName evidence="2">ADP-ribosylation factor-like protein 6</fullName>
    </recommendedName>
</protein>
<comment type="similarity">
    <text evidence="1 7">Belongs to the small GTPase superfamily. Arf family.</text>
</comment>
<dbReference type="GO" id="GO:0003924">
    <property type="term" value="F:GTPase activity"/>
    <property type="evidence" value="ECO:0007669"/>
    <property type="project" value="InterPro"/>
</dbReference>
<evidence type="ECO:0000256" key="4">
    <source>
        <dbReference type="ARBA" id="ARBA00023134"/>
    </source>
</evidence>
<dbReference type="InterPro" id="IPR027417">
    <property type="entry name" value="P-loop_NTPase"/>
</dbReference>
<dbReference type="InterPro" id="IPR005225">
    <property type="entry name" value="Small_GTP-bd"/>
</dbReference>
<accession>A0A6B2G894</accession>
<keyword evidence="3 5" id="KW-0547">Nucleotide-binding</keyword>
<reference evidence="8" key="1">
    <citation type="submission" date="2018-11" db="EMBL/GenBank/DDBJ databases">
        <title>Myxobolus squamalis genome and transcriptome.</title>
        <authorList>
            <person name="Yahalomi D."/>
            <person name="Atkinson S.D."/>
            <person name="Neuhof M."/>
            <person name="Chang E.S."/>
            <person name="Philippe H."/>
            <person name="Cartwright P."/>
            <person name="Bartholomew J.L."/>
            <person name="Huchon D."/>
        </authorList>
    </citation>
    <scope>NUCLEOTIDE SEQUENCE</scope>
    <source>
        <strain evidence="8">71B08</strain>
        <tissue evidence="8">Whole</tissue>
    </source>
</reference>
<dbReference type="Pfam" id="PF00025">
    <property type="entry name" value="Arf"/>
    <property type="match status" value="1"/>
</dbReference>
<keyword evidence="4 5" id="KW-0342">GTP-binding</keyword>
<evidence type="ECO:0000256" key="7">
    <source>
        <dbReference type="RuleBase" id="RU003925"/>
    </source>
</evidence>
<feature type="binding site" evidence="6">
    <location>
        <position position="42"/>
    </location>
    <ligand>
        <name>Mg(2+)</name>
        <dbReference type="ChEBI" id="CHEBI:18420"/>
    </ligand>
</feature>
<name>A0A6B2G894_MYXSQ</name>
<sequence length="177" mass="19578">MGLLFSRKARYNILILGLDNAGKTTLIRFMSKKPPHAETIPTAGFSVEKVMLDNIVADAWDVGGQESFRNLWQHYYESASCVIFVIDATDKDRLQDAIDSIKSVVEQPLLAGRPFQVLLNKMDLDNTVTTKEVSEAIGSFFVQGKVKYCIMAVSAKTGEGCPEAINWLKNSLKKSSA</sequence>
<dbReference type="FunFam" id="3.40.50.300:FF:001166">
    <property type="entry name" value="ADP-ribosylation factor D"/>
    <property type="match status" value="1"/>
</dbReference>
<dbReference type="PROSITE" id="PS51417">
    <property type="entry name" value="ARF"/>
    <property type="match status" value="1"/>
</dbReference>
<dbReference type="SMART" id="SM00178">
    <property type="entry name" value="SAR"/>
    <property type="match status" value="1"/>
</dbReference>
<dbReference type="PRINTS" id="PR00328">
    <property type="entry name" value="SAR1GTPBP"/>
</dbReference>
<evidence type="ECO:0000256" key="6">
    <source>
        <dbReference type="PIRSR" id="PIRSR606689-2"/>
    </source>
</evidence>
<dbReference type="NCBIfam" id="TIGR00231">
    <property type="entry name" value="small_GTP"/>
    <property type="match status" value="1"/>
</dbReference>
<dbReference type="Gene3D" id="3.40.50.300">
    <property type="entry name" value="P-loop containing nucleotide triphosphate hydrolases"/>
    <property type="match status" value="1"/>
</dbReference>
<dbReference type="InterPro" id="IPR024156">
    <property type="entry name" value="Small_GTPase_ARF"/>
</dbReference>
<feature type="binding site" evidence="6">
    <location>
        <position position="24"/>
    </location>
    <ligand>
        <name>Mg(2+)</name>
        <dbReference type="ChEBI" id="CHEBI:18420"/>
    </ligand>
</feature>
<proteinExistence type="inferred from homology"/>
<evidence type="ECO:0000256" key="2">
    <source>
        <dbReference type="ARBA" id="ARBA00019766"/>
    </source>
</evidence>
<dbReference type="GO" id="GO:0046872">
    <property type="term" value="F:metal ion binding"/>
    <property type="evidence" value="ECO:0007669"/>
    <property type="project" value="UniProtKB-KW"/>
</dbReference>
<evidence type="ECO:0000256" key="3">
    <source>
        <dbReference type="ARBA" id="ARBA00022741"/>
    </source>
</evidence>
<feature type="binding site" evidence="5">
    <location>
        <begin position="120"/>
        <end position="123"/>
    </location>
    <ligand>
        <name>GTP</name>
        <dbReference type="ChEBI" id="CHEBI:37565"/>
    </ligand>
</feature>
<feature type="binding site" evidence="5">
    <location>
        <begin position="17"/>
        <end position="24"/>
    </location>
    <ligand>
        <name>GTP</name>
        <dbReference type="ChEBI" id="CHEBI:37565"/>
    </ligand>
</feature>
<dbReference type="SMART" id="SM00175">
    <property type="entry name" value="RAB"/>
    <property type="match status" value="1"/>
</dbReference>
<evidence type="ECO:0000256" key="5">
    <source>
        <dbReference type="PIRSR" id="PIRSR606689-1"/>
    </source>
</evidence>
<organism evidence="8">
    <name type="scientific">Myxobolus squamalis</name>
    <name type="common">Myxosporean</name>
    <dbReference type="NCBI Taxonomy" id="59785"/>
    <lineage>
        <taxon>Eukaryota</taxon>
        <taxon>Metazoa</taxon>
        <taxon>Cnidaria</taxon>
        <taxon>Myxozoa</taxon>
        <taxon>Myxosporea</taxon>
        <taxon>Bivalvulida</taxon>
        <taxon>Platysporina</taxon>
        <taxon>Myxobolidae</taxon>
        <taxon>Myxobolus</taxon>
    </lineage>
</organism>
<evidence type="ECO:0000313" key="8">
    <source>
        <dbReference type="EMBL" id="NDJ97819.1"/>
    </source>
</evidence>
<dbReference type="SUPFAM" id="SSF52540">
    <property type="entry name" value="P-loop containing nucleoside triphosphate hydrolases"/>
    <property type="match status" value="1"/>
</dbReference>
<dbReference type="InterPro" id="IPR006689">
    <property type="entry name" value="Small_GTPase_ARF/SAR"/>
</dbReference>
<keyword evidence="6" id="KW-0479">Metal-binding</keyword>
<dbReference type="SMART" id="SM00177">
    <property type="entry name" value="ARF"/>
    <property type="match status" value="1"/>
</dbReference>
<keyword evidence="6" id="KW-0460">Magnesium</keyword>
<dbReference type="PANTHER" id="PTHR11711">
    <property type="entry name" value="ADP RIBOSYLATION FACTOR-RELATED"/>
    <property type="match status" value="1"/>
</dbReference>
<feature type="binding site" evidence="5">
    <location>
        <position position="64"/>
    </location>
    <ligand>
        <name>GTP</name>
        <dbReference type="ChEBI" id="CHEBI:37565"/>
    </ligand>
</feature>
<dbReference type="EMBL" id="GHBR01003676">
    <property type="protein sequence ID" value="NDJ97819.1"/>
    <property type="molecule type" value="Transcribed_RNA"/>
</dbReference>
<dbReference type="CDD" id="cd00878">
    <property type="entry name" value="Arf_Arl"/>
    <property type="match status" value="1"/>
</dbReference>
<dbReference type="GO" id="GO:0005525">
    <property type="term" value="F:GTP binding"/>
    <property type="evidence" value="ECO:0007669"/>
    <property type="project" value="UniProtKB-KW"/>
</dbReference>